<evidence type="ECO:0000256" key="1">
    <source>
        <dbReference type="SAM" id="Phobius"/>
    </source>
</evidence>
<keyword evidence="1" id="KW-1133">Transmembrane helix</keyword>
<feature type="transmembrane region" description="Helical" evidence="1">
    <location>
        <begin position="30"/>
        <end position="53"/>
    </location>
</feature>
<sequence>MASIPIIYVIIQTIMDLSAPINTGFNKSQAISYIIMNFMFAISFVSFVLGIIAITKKGYKKKLPVCALIISGLILSVPFLGSIINIIKILNM</sequence>
<keyword evidence="1" id="KW-0472">Membrane</keyword>
<feature type="transmembrane region" description="Helical" evidence="1">
    <location>
        <begin position="65"/>
        <end position="87"/>
    </location>
</feature>
<accession>A0A9W6DAS4</accession>
<name>A0A9W6DAS4_9CLOT</name>
<comment type="caution">
    <text evidence="2">The sequence shown here is derived from an EMBL/GenBank/DDBJ whole genome shotgun (WGS) entry which is preliminary data.</text>
</comment>
<organism evidence="2 3">
    <name type="scientific">Clostridium folliculivorans</name>
    <dbReference type="NCBI Taxonomy" id="2886038"/>
    <lineage>
        <taxon>Bacteria</taxon>
        <taxon>Bacillati</taxon>
        <taxon>Bacillota</taxon>
        <taxon>Clostridia</taxon>
        <taxon>Eubacteriales</taxon>
        <taxon>Clostridiaceae</taxon>
        <taxon>Clostridium</taxon>
    </lineage>
</organism>
<evidence type="ECO:0000313" key="2">
    <source>
        <dbReference type="EMBL" id="GKU25127.1"/>
    </source>
</evidence>
<dbReference type="Proteomes" id="UP001057868">
    <property type="component" value="Unassembled WGS sequence"/>
</dbReference>
<gene>
    <name evidence="2" type="ORF">CFOLD11_19530</name>
</gene>
<proteinExistence type="predicted"/>
<keyword evidence="3" id="KW-1185">Reference proteome</keyword>
<protein>
    <submittedName>
        <fullName evidence="2">Uncharacterized protein</fullName>
    </submittedName>
</protein>
<evidence type="ECO:0000313" key="3">
    <source>
        <dbReference type="Proteomes" id="UP001057868"/>
    </source>
</evidence>
<dbReference type="EMBL" id="BQXY01000002">
    <property type="protein sequence ID" value="GKU25127.1"/>
    <property type="molecule type" value="Genomic_DNA"/>
</dbReference>
<dbReference type="AlphaFoldDB" id="A0A9W6DAS4"/>
<keyword evidence="1" id="KW-0812">Transmembrane</keyword>
<reference evidence="2" key="1">
    <citation type="journal article" date="2023" name="Int. J. Syst. Evol. Microbiol.">
        <title>&lt;i&gt;Clostridium folliculivorans&lt;/i&gt; sp. nov., isolated from soil samples of an organic paddy in Japan.</title>
        <authorList>
            <person name="Tazawa J."/>
            <person name="Kobayashi H."/>
            <person name="Tanizawa Y."/>
            <person name="Uchino A."/>
            <person name="Tanaka F."/>
            <person name="Urashima Y."/>
            <person name="Miura S."/>
            <person name="Sakamoto M."/>
            <person name="Ohkuma M."/>
            <person name="Tohno M."/>
        </authorList>
    </citation>
    <scope>NUCLEOTIDE SEQUENCE</scope>
    <source>
        <strain evidence="2">D1-1</strain>
    </source>
</reference>